<sequence length="328" mass="34183">MASLCLILQRIHEAGPDLMRSAGHEVRLAGSLERAALLAEIAGARAVLTRDALVDAALMDAAPGLRVIGVHGTGVDNVDLAAATARGIPVVNTPGANARSVAEHALALVFHLAKQIGPGERAVRTGDASFKYRSALTELEGVTFGVVGFGAIGRETARLARALGMEPLVWTRRAHDPAVAAAGFAHEPDLGRLLARADIVSLHLPGGPQTRHLIGRAEIARMKPTAFLVNTARGAVIDEEALVEALRGKRIGGAGLDVFAQEPLPLSSPLVGLENVVLTPHVAGSTEAALRRTATALARQVAEVLDGRRPGHLVNTDVAPRLWPEGAS</sequence>
<proteinExistence type="inferred from homology"/>
<evidence type="ECO:0000313" key="7">
    <source>
        <dbReference type="EMBL" id="CAA0086001.1"/>
    </source>
</evidence>
<name>A0A5S9N7S8_9HYPH</name>
<dbReference type="PANTHER" id="PTHR42789:SF1">
    <property type="entry name" value="D-ISOMER SPECIFIC 2-HYDROXYACID DEHYDROGENASE FAMILY PROTEIN (AFU_ORTHOLOGUE AFUA_6G10090)"/>
    <property type="match status" value="1"/>
</dbReference>
<dbReference type="EC" id="1.1.1.81" evidence="7"/>
<evidence type="ECO:0000256" key="4">
    <source>
        <dbReference type="RuleBase" id="RU003719"/>
    </source>
</evidence>
<accession>A0A5S9N7S8</accession>
<dbReference type="Pfam" id="PF02826">
    <property type="entry name" value="2-Hacid_dh_C"/>
    <property type="match status" value="1"/>
</dbReference>
<evidence type="ECO:0000259" key="6">
    <source>
        <dbReference type="Pfam" id="PF02826"/>
    </source>
</evidence>
<dbReference type="InterPro" id="IPR006140">
    <property type="entry name" value="D-isomer_DH_NAD-bd"/>
</dbReference>
<evidence type="ECO:0000256" key="3">
    <source>
        <dbReference type="ARBA" id="ARBA00023027"/>
    </source>
</evidence>
<keyword evidence="7" id="KW-0670">Pyruvate</keyword>
<dbReference type="AlphaFoldDB" id="A0A5S9N7S8"/>
<keyword evidence="8" id="KW-1185">Reference proteome</keyword>
<dbReference type="Pfam" id="PF00389">
    <property type="entry name" value="2-Hacid_dh"/>
    <property type="match status" value="1"/>
</dbReference>
<dbReference type="InterPro" id="IPR050857">
    <property type="entry name" value="D-2-hydroxyacid_DH"/>
</dbReference>
<dbReference type="SUPFAM" id="SSF51735">
    <property type="entry name" value="NAD(P)-binding Rossmann-fold domains"/>
    <property type="match status" value="1"/>
</dbReference>
<dbReference type="RefSeq" id="WP_159597554.1">
    <property type="nucleotide sequence ID" value="NZ_CACSAS010000001.1"/>
</dbReference>
<keyword evidence="3" id="KW-0520">NAD</keyword>
<dbReference type="SUPFAM" id="SSF52283">
    <property type="entry name" value="Formate/glycerate dehydrogenase catalytic domain-like"/>
    <property type="match status" value="1"/>
</dbReference>
<dbReference type="CDD" id="cd12173">
    <property type="entry name" value="PGDH_4"/>
    <property type="match status" value="1"/>
</dbReference>
<evidence type="ECO:0000313" key="8">
    <source>
        <dbReference type="Proteomes" id="UP000433050"/>
    </source>
</evidence>
<dbReference type="Gene3D" id="3.40.50.720">
    <property type="entry name" value="NAD(P)-binding Rossmann-like Domain"/>
    <property type="match status" value="2"/>
</dbReference>
<dbReference type="PANTHER" id="PTHR42789">
    <property type="entry name" value="D-ISOMER SPECIFIC 2-HYDROXYACID DEHYDROGENASE FAMILY PROTEIN (AFU_ORTHOLOGUE AFUA_6G10090)"/>
    <property type="match status" value="1"/>
</dbReference>
<dbReference type="InterPro" id="IPR029753">
    <property type="entry name" value="D-isomer_DH_CS"/>
</dbReference>
<dbReference type="EMBL" id="CACSAS010000001">
    <property type="protein sequence ID" value="CAA0086001.1"/>
    <property type="molecule type" value="Genomic_DNA"/>
</dbReference>
<gene>
    <name evidence="7" type="ORF">STARVERO_00126</name>
</gene>
<dbReference type="PROSITE" id="PS00670">
    <property type="entry name" value="D_2_HYDROXYACID_DH_2"/>
    <property type="match status" value="1"/>
</dbReference>
<organism evidence="7 8">
    <name type="scientific">Starkeya nomas</name>
    <dbReference type="NCBI Taxonomy" id="2666134"/>
    <lineage>
        <taxon>Bacteria</taxon>
        <taxon>Pseudomonadati</taxon>
        <taxon>Pseudomonadota</taxon>
        <taxon>Alphaproteobacteria</taxon>
        <taxon>Hyphomicrobiales</taxon>
        <taxon>Xanthobacteraceae</taxon>
        <taxon>Starkeya</taxon>
    </lineage>
</organism>
<reference evidence="7 8" key="1">
    <citation type="submission" date="2019-12" db="EMBL/GenBank/DDBJ databases">
        <authorList>
            <person name="Reyes-Prieto M."/>
        </authorList>
    </citation>
    <scope>NUCLEOTIDE SEQUENCE [LARGE SCALE GENOMIC DNA]</scope>
    <source>
        <strain evidence="7">HF14-78462</strain>
    </source>
</reference>
<evidence type="ECO:0000259" key="5">
    <source>
        <dbReference type="Pfam" id="PF00389"/>
    </source>
</evidence>
<dbReference type="PROSITE" id="PS00671">
    <property type="entry name" value="D_2_HYDROXYACID_DH_3"/>
    <property type="match status" value="1"/>
</dbReference>
<feature type="domain" description="D-isomer specific 2-hydroxyacid dehydrogenase NAD-binding" evidence="6">
    <location>
        <begin position="106"/>
        <end position="283"/>
    </location>
</feature>
<dbReference type="InterPro" id="IPR036291">
    <property type="entry name" value="NAD(P)-bd_dom_sf"/>
</dbReference>
<dbReference type="InterPro" id="IPR006139">
    <property type="entry name" value="D-isomer_2_OHA_DH_cat_dom"/>
</dbReference>
<dbReference type="GO" id="GO:0016618">
    <property type="term" value="F:hydroxypyruvate reductase [NAD(P)H] activity"/>
    <property type="evidence" value="ECO:0007669"/>
    <property type="project" value="UniProtKB-EC"/>
</dbReference>
<dbReference type="GO" id="GO:0051287">
    <property type="term" value="F:NAD binding"/>
    <property type="evidence" value="ECO:0007669"/>
    <property type="project" value="InterPro"/>
</dbReference>
<evidence type="ECO:0000256" key="2">
    <source>
        <dbReference type="ARBA" id="ARBA00023002"/>
    </source>
</evidence>
<keyword evidence="2 4" id="KW-0560">Oxidoreductase</keyword>
<comment type="similarity">
    <text evidence="1 4">Belongs to the D-isomer specific 2-hydroxyacid dehydrogenase family.</text>
</comment>
<feature type="domain" description="D-isomer specific 2-hydroxyacid dehydrogenase catalytic" evidence="5">
    <location>
        <begin position="6"/>
        <end position="315"/>
    </location>
</feature>
<dbReference type="FunFam" id="3.40.50.720:FF:000203">
    <property type="entry name" value="D-3-phosphoglycerate dehydrogenase (SerA)"/>
    <property type="match status" value="1"/>
</dbReference>
<dbReference type="Proteomes" id="UP000433050">
    <property type="component" value="Unassembled WGS sequence"/>
</dbReference>
<protein>
    <submittedName>
        <fullName evidence="7">Hydroxypyruvate reductase</fullName>
        <ecNumber evidence="7">1.1.1.81</ecNumber>
    </submittedName>
</protein>
<evidence type="ECO:0000256" key="1">
    <source>
        <dbReference type="ARBA" id="ARBA00005854"/>
    </source>
</evidence>